<dbReference type="Proteomes" id="UP000016605">
    <property type="component" value="Unassembled WGS sequence"/>
</dbReference>
<evidence type="ECO:0000313" key="2">
    <source>
        <dbReference type="Proteomes" id="UP000016605"/>
    </source>
</evidence>
<reference evidence="1 2" key="1">
    <citation type="submission" date="2013-08" db="EMBL/GenBank/DDBJ databases">
        <authorList>
            <person name="Weinstock G."/>
            <person name="Sodergren E."/>
            <person name="Wylie T."/>
            <person name="Fulton L."/>
            <person name="Fulton R."/>
            <person name="Fronick C."/>
            <person name="O'Laughlin M."/>
            <person name="Godfrey J."/>
            <person name="Miner T."/>
            <person name="Herter B."/>
            <person name="Appelbaum E."/>
            <person name="Cordes M."/>
            <person name="Lek S."/>
            <person name="Wollam A."/>
            <person name="Pepin K.H."/>
            <person name="Palsikar V.B."/>
            <person name="Mitreva M."/>
            <person name="Wilson R.K."/>
        </authorList>
    </citation>
    <scope>NUCLEOTIDE SEQUENCE [LARGE SCALE GENOMIC DNA]</scope>
    <source>
        <strain evidence="1 2">ATCC 14665</strain>
    </source>
</reference>
<comment type="caution">
    <text evidence="1">The sequence shown here is derived from an EMBL/GenBank/DDBJ whole genome shotgun (WGS) entry which is preliminary data.</text>
</comment>
<accession>U2RSQ8</accession>
<organism evidence="1 2">
    <name type="scientific">Leifsonia aquatica ATCC 14665</name>
    <dbReference type="NCBI Taxonomy" id="1358026"/>
    <lineage>
        <taxon>Bacteria</taxon>
        <taxon>Bacillati</taxon>
        <taxon>Actinomycetota</taxon>
        <taxon>Actinomycetes</taxon>
        <taxon>Micrococcales</taxon>
        <taxon>Microbacteriaceae</taxon>
        <taxon>Leifsonia</taxon>
    </lineage>
</organism>
<dbReference type="EMBL" id="AWVQ01000258">
    <property type="protein sequence ID" value="ERK71579.1"/>
    <property type="molecule type" value="Genomic_DNA"/>
</dbReference>
<evidence type="ECO:0000313" key="1">
    <source>
        <dbReference type="EMBL" id="ERK71579.1"/>
    </source>
</evidence>
<dbReference type="HOGENOM" id="CLU_1784466_0_0_11"/>
<name>U2RSQ8_LEIAQ</name>
<protein>
    <submittedName>
        <fullName evidence="1">Uncharacterized protein</fullName>
    </submittedName>
</protein>
<sequence>MVYRQHESSFDFVPDEVAGVLRPVGASGSLVIGMIEIGVSLPSGLLTYARGYSPRSSWVPMQGSPGDCADGVVIVDDDRVQEGLAIGVHSDDSDVWWTQFDADSGWFQATNGTHSDALTRIATDTVIGTNSAGISSLWLRPIFID</sequence>
<proteinExistence type="predicted"/>
<gene>
    <name evidence="1" type="ORF">N136_02071</name>
</gene>
<dbReference type="AlphaFoldDB" id="U2RSQ8"/>